<reference evidence="2 3" key="1">
    <citation type="submission" date="2020-10" db="EMBL/GenBank/DDBJ databases">
        <title>Connecting structure to function with the recovery of over 1000 high-quality activated sludge metagenome-assembled genomes encoding full-length rRNA genes using long-read sequencing.</title>
        <authorList>
            <person name="Singleton C.M."/>
            <person name="Petriglieri F."/>
            <person name="Kristensen J.M."/>
            <person name="Kirkegaard R.H."/>
            <person name="Michaelsen T.Y."/>
            <person name="Andersen M.H."/>
            <person name="Karst S.M."/>
            <person name="Dueholm M.S."/>
            <person name="Nielsen P.H."/>
            <person name="Albertsen M."/>
        </authorList>
    </citation>
    <scope>NUCLEOTIDE SEQUENCE [LARGE SCALE GENOMIC DNA]</scope>
    <source>
        <strain evidence="2">Fred_18-Q3-R57-64_BAT3C.720</strain>
    </source>
</reference>
<protein>
    <recommendedName>
        <fullName evidence="4">Outer membrane protein assembly factor BamE</fullName>
    </recommendedName>
</protein>
<keyword evidence="1" id="KW-0732">Signal</keyword>
<evidence type="ECO:0000256" key="1">
    <source>
        <dbReference type="SAM" id="SignalP"/>
    </source>
</evidence>
<dbReference type="EMBL" id="JADJOT010000009">
    <property type="protein sequence ID" value="MBK7955065.1"/>
    <property type="molecule type" value="Genomic_DNA"/>
</dbReference>
<accession>A0A935T8P2</accession>
<evidence type="ECO:0008006" key="4">
    <source>
        <dbReference type="Google" id="ProtNLM"/>
    </source>
</evidence>
<sequence length="176" mass="19205">MESKFSVRVRALVVCSALLLGACAGYSGSNLKPGVSTLPEVVGSMGQPAMVWKNPDGSEQLAYPRGPAGTQTFMVYVGPDGRLQRIEKVLNMEHFARVQKGMTQDEVLRILGPSGSQWTQFYPRSNQLAWSWLFCNSWNVQEFFDVMFDASSGIVYSTGLHPRLGGLGGVQPPCGQ</sequence>
<comment type="caution">
    <text evidence="2">The sequence shown here is derived from an EMBL/GenBank/DDBJ whole genome shotgun (WGS) entry which is preliminary data.</text>
</comment>
<gene>
    <name evidence="2" type="ORF">IPK02_14555</name>
</gene>
<dbReference type="AlphaFoldDB" id="A0A935T8P2"/>
<organism evidence="2 3">
    <name type="scientific">Candidatus Accumulibacter affinis</name>
    <dbReference type="NCBI Taxonomy" id="2954384"/>
    <lineage>
        <taxon>Bacteria</taxon>
        <taxon>Pseudomonadati</taxon>
        <taxon>Pseudomonadota</taxon>
        <taxon>Betaproteobacteria</taxon>
        <taxon>Candidatus Accumulibacter</taxon>
    </lineage>
</organism>
<evidence type="ECO:0000313" key="2">
    <source>
        <dbReference type="EMBL" id="MBK7955065.1"/>
    </source>
</evidence>
<dbReference type="Proteomes" id="UP000706151">
    <property type="component" value="Unassembled WGS sequence"/>
</dbReference>
<feature type="signal peptide" evidence="1">
    <location>
        <begin position="1"/>
        <end position="24"/>
    </location>
</feature>
<feature type="chain" id="PRO_5037964345" description="Outer membrane protein assembly factor BamE" evidence="1">
    <location>
        <begin position="25"/>
        <end position="176"/>
    </location>
</feature>
<dbReference type="PROSITE" id="PS51257">
    <property type="entry name" value="PROKAR_LIPOPROTEIN"/>
    <property type="match status" value="1"/>
</dbReference>
<evidence type="ECO:0000313" key="3">
    <source>
        <dbReference type="Proteomes" id="UP000706151"/>
    </source>
</evidence>
<proteinExistence type="predicted"/>
<name>A0A935T8P2_9PROT</name>